<keyword evidence="2" id="KW-0808">Transferase</keyword>
<proteinExistence type="predicted"/>
<sequence>VARPRLNDRRRLGGPGECRARDRGRGARGGRAGAEPARFRRGPGGREERRRVAGASMAKEGRAPVLPAERHERDPGLARPIRLVGQGAVEIRRLGREPVSGGGLSRRAELRRAARRLCGPGRRADALFRQSRRLCGREHDGRHLGDGRLLRPDRQELPSLRRGRHRRRARALAGQSHGDRGQLLHRRALGGCGRRGGGRRLGALDGRVHLRLDQNHRSGNRRSVSRARAALFGGGFGHLAGEALARRLARPCARLRGDRQARRRRDAGKDQHQRTAAGL</sequence>
<organism evidence="2">
    <name type="scientific">uncultured Microvirga sp</name>
    <dbReference type="NCBI Taxonomy" id="412392"/>
    <lineage>
        <taxon>Bacteria</taxon>
        <taxon>Pseudomonadati</taxon>
        <taxon>Pseudomonadota</taxon>
        <taxon>Alphaproteobacteria</taxon>
        <taxon>Hyphomicrobiales</taxon>
        <taxon>Methylobacteriaceae</taxon>
        <taxon>Microvirga</taxon>
        <taxon>environmental samples</taxon>
    </lineage>
</organism>
<dbReference type="GO" id="GO:0008666">
    <property type="term" value="F:2,3,4,5-tetrahydropyridine-2,6-dicarboxylate N-succinyltransferase activity"/>
    <property type="evidence" value="ECO:0007669"/>
    <property type="project" value="UniProtKB-EC"/>
</dbReference>
<feature type="non-terminal residue" evidence="2">
    <location>
        <position position="1"/>
    </location>
</feature>
<keyword evidence="2" id="KW-0012">Acyltransferase</keyword>
<dbReference type="EC" id="2.3.1.117" evidence="2"/>
<feature type="region of interest" description="Disordered" evidence="1">
    <location>
        <begin position="255"/>
        <end position="279"/>
    </location>
</feature>
<dbReference type="EMBL" id="CADCUC010000120">
    <property type="protein sequence ID" value="CAA9313967.1"/>
    <property type="molecule type" value="Genomic_DNA"/>
</dbReference>
<accession>A0A6J4KTH5</accession>
<feature type="compositionally biased region" description="Basic and acidic residues" evidence="1">
    <location>
        <begin position="1"/>
        <end position="11"/>
    </location>
</feature>
<evidence type="ECO:0000256" key="1">
    <source>
        <dbReference type="SAM" id="MobiDB-lite"/>
    </source>
</evidence>
<name>A0A6J4KTH5_9HYPH</name>
<gene>
    <name evidence="2" type="ORF">AVDCRST_MAG90-649</name>
</gene>
<dbReference type="AlphaFoldDB" id="A0A6J4KTH5"/>
<feature type="region of interest" description="Disordered" evidence="1">
    <location>
        <begin position="1"/>
        <end position="78"/>
    </location>
</feature>
<feature type="non-terminal residue" evidence="2">
    <location>
        <position position="279"/>
    </location>
</feature>
<protein>
    <submittedName>
        <fullName evidence="2">2,3,4,5-tetrahydropyridine-2,6-dicarboxylate N-succinyltransferase</fullName>
        <ecNumber evidence="2">2.3.1.117</ecNumber>
    </submittedName>
</protein>
<evidence type="ECO:0000313" key="2">
    <source>
        <dbReference type="EMBL" id="CAA9313967.1"/>
    </source>
</evidence>
<reference evidence="2" key="1">
    <citation type="submission" date="2020-02" db="EMBL/GenBank/DDBJ databases">
        <authorList>
            <person name="Meier V. D."/>
        </authorList>
    </citation>
    <scope>NUCLEOTIDE SEQUENCE</scope>
    <source>
        <strain evidence="2">AVDCRST_MAG90</strain>
    </source>
</reference>